<evidence type="ECO:0008006" key="4">
    <source>
        <dbReference type="Google" id="ProtNLM"/>
    </source>
</evidence>
<feature type="signal peptide" evidence="1">
    <location>
        <begin position="1"/>
        <end position="21"/>
    </location>
</feature>
<accession>A0ABS0Y7E8</accession>
<proteinExistence type="predicted"/>
<dbReference type="InterPro" id="IPR036909">
    <property type="entry name" value="Cyt_c-like_dom_sf"/>
</dbReference>
<feature type="chain" id="PRO_5045676612" description="Cytochrome c domain-containing protein" evidence="1">
    <location>
        <begin position="22"/>
        <end position="122"/>
    </location>
</feature>
<reference evidence="3" key="1">
    <citation type="submission" date="2020-12" db="EMBL/GenBank/DDBJ databases">
        <title>Hymenobacter sp.</title>
        <authorList>
            <person name="Kim M.K."/>
        </authorList>
    </citation>
    <scope>NUCLEOTIDE SEQUENCE [LARGE SCALE GENOMIC DNA]</scope>
    <source>
        <strain evidence="3">BT325</strain>
    </source>
</reference>
<protein>
    <recommendedName>
        <fullName evidence="4">Cytochrome c domain-containing protein</fullName>
    </recommendedName>
</protein>
<dbReference type="EMBL" id="JAELXT010000043">
    <property type="protein sequence ID" value="MBJ6128226.1"/>
    <property type="molecule type" value="Genomic_DNA"/>
</dbReference>
<evidence type="ECO:0000313" key="3">
    <source>
        <dbReference type="Proteomes" id="UP000620670"/>
    </source>
</evidence>
<dbReference type="RefSeq" id="WP_199051500.1">
    <property type="nucleotide sequence ID" value="NZ_JAELXT010000043.1"/>
</dbReference>
<organism evidence="2 3">
    <name type="scientific">Microvirga splendida</name>
    <dbReference type="NCBI Taxonomy" id="2795727"/>
    <lineage>
        <taxon>Bacteria</taxon>
        <taxon>Pseudomonadati</taxon>
        <taxon>Pseudomonadota</taxon>
        <taxon>Alphaproteobacteria</taxon>
        <taxon>Hyphomicrobiales</taxon>
        <taxon>Methylobacteriaceae</taxon>
        <taxon>Microvirga</taxon>
    </lineage>
</organism>
<sequence length="122" mass="12444">MGSTAHLAVASLLLIIGVKPAGTQTAERAKPDPEAARRGAYLATAGNCANCQTNGASSGAAFAGGRALPTLFRVFFAPNITPDPTHGIGTWGWRISAGPCAAACPRATSVNILSFPIPRIWG</sequence>
<evidence type="ECO:0000313" key="2">
    <source>
        <dbReference type="EMBL" id="MBJ6128226.1"/>
    </source>
</evidence>
<name>A0ABS0Y7E8_9HYPH</name>
<evidence type="ECO:0000256" key="1">
    <source>
        <dbReference type="SAM" id="SignalP"/>
    </source>
</evidence>
<keyword evidence="1" id="KW-0732">Signal</keyword>
<dbReference type="SUPFAM" id="SSF46626">
    <property type="entry name" value="Cytochrome c"/>
    <property type="match status" value="1"/>
</dbReference>
<dbReference type="Proteomes" id="UP000620670">
    <property type="component" value="Unassembled WGS sequence"/>
</dbReference>
<keyword evidence="3" id="KW-1185">Reference proteome</keyword>
<gene>
    <name evidence="2" type="ORF">JAO75_22760</name>
</gene>
<comment type="caution">
    <text evidence="2">The sequence shown here is derived from an EMBL/GenBank/DDBJ whole genome shotgun (WGS) entry which is preliminary data.</text>
</comment>